<feature type="region of interest" description="Disordered" evidence="1">
    <location>
        <begin position="136"/>
        <end position="197"/>
    </location>
</feature>
<reference evidence="3" key="1">
    <citation type="journal article" date="2017" name="Parasit. Vectors">
        <title>Sialotranscriptomics of Rhipicephalus zambeziensis reveals intricate expression profiles of secretory proteins and suggests tight temporal transcriptional regulation during blood-feeding.</title>
        <authorList>
            <person name="de Castro M.H."/>
            <person name="de Klerk D."/>
            <person name="Pienaar R."/>
            <person name="Rees D.J.G."/>
            <person name="Mans B.J."/>
        </authorList>
    </citation>
    <scope>NUCLEOTIDE SEQUENCE</scope>
    <source>
        <tissue evidence="3">Salivary glands</tissue>
    </source>
</reference>
<dbReference type="AlphaFoldDB" id="A0A224Y1R0"/>
<proteinExistence type="predicted"/>
<evidence type="ECO:0000256" key="2">
    <source>
        <dbReference type="SAM" id="SignalP"/>
    </source>
</evidence>
<feature type="compositionally biased region" description="Polar residues" evidence="1">
    <location>
        <begin position="114"/>
        <end position="123"/>
    </location>
</feature>
<feature type="compositionally biased region" description="Polar residues" evidence="1">
    <location>
        <begin position="173"/>
        <end position="197"/>
    </location>
</feature>
<feature type="compositionally biased region" description="Low complexity" evidence="1">
    <location>
        <begin position="157"/>
        <end position="166"/>
    </location>
</feature>
<sequence length="1162" mass="120390">MASITWYLPLLVLLVNTSNAASTGPVLVKSEGIKTVTHSTDGVVKGVKGIAINSITTNGLLKPTAPPSPKNLPEDIDPFAISPGPPSSVNNNVPFVSPGSEGEGPSFQGGEGGTVNTVQNGAGSVTKTTVTKSITSVTHPGGSNAQPTGGIIHTLQPLGPGTTAPGAPGGPSILTSTGVNRNPFVGSTITSGRQGPTVPLPSTTHGTLVGLNNVPAPSVINSRTSNIHSVINTGVNNLPPGAIPPVHAVPSVGVTGSGVEVEVPGFTTGLDRRWKWVLGRRTGMFPPYIQALDPEVLYYKLGYQAPSLPVLPEPVQRLLNNIPVQPAGSGIYGRRGSTTLIDIIRKIARITALKNLLSSSKLAHKTNQTKLLTSLIASETSSSLGASPIERLLLQSDSQSSPVQPGIWSNLVSFFGSDPYGFSFRSPYAARFGSPYSSFYGSTYGSNYGSPWSTFPGAPFPGNTWPYYGSSPLTPYTPYGPGAGPYSSFSTYGIPSGSSYPGFPGYGGSSLTKSILSTISGINSGSTGMRYGTVPDGTLSPLIDPFSTVTKRGYYDLSVPGSSKSVTERLMDVLAHPRQYTMSPNGELSYNNDATPYGTGPVSSLLGGTSNPLYNLFRNTAASKTSLDRLTRSGATYPYILLNLLRRNPQSPVVNAIVKQMILQQRPGSIFSTLLNSVDPNDSETDGASKIISLLRTAISNPNDIAGQHLARLAGISPETLGLSSNSKTSLDPATLLRGLRQPTEGTPYDSLNKLLLGAGEPFSRTSSRRNVVTADYISSPETYNTYTNGQPELADSFLTADGPRETTVGTKEIITKTVAPSNVYTSAFMRQPISKTQVVSRTYSSRVQPTLTPSLTPTTSGLHVTEHTVQPSSPLTLLGLRNVPGLSSGTLPLYGTSSLHPQFTTGTQVTTSPGVFVNGQFVSSTNGILGSTLGQTGLPITTAAYTAGIPLTTGYVSGTTTSHPYILGGSQIGVHPHYIVEGHEAPGTRWQLKVWRNHPGVSTIIPGVSGYTSYVSGTPTMGLVGSPSLSGIPVVGGTGSHYIVHGPAGSAGVNRIISSVGTNQATGAFVPGTQSVSGTISGGSISSGDSFTTSPGSSSSTTRYYYSSSSGGNGYSGVASGTNGGITSGLQGSSGNSLSSFDSNSGSSDFTQDHLSQTKLK</sequence>
<feature type="compositionally biased region" description="Low complexity" evidence="1">
    <location>
        <begin position="1081"/>
        <end position="1122"/>
    </location>
</feature>
<feature type="chain" id="PRO_5013279525" evidence="2">
    <location>
        <begin position="21"/>
        <end position="1162"/>
    </location>
</feature>
<organism evidence="3">
    <name type="scientific">Rhipicephalus zambeziensis</name>
    <dbReference type="NCBI Taxonomy" id="60191"/>
    <lineage>
        <taxon>Eukaryota</taxon>
        <taxon>Metazoa</taxon>
        <taxon>Ecdysozoa</taxon>
        <taxon>Arthropoda</taxon>
        <taxon>Chelicerata</taxon>
        <taxon>Arachnida</taxon>
        <taxon>Acari</taxon>
        <taxon>Parasitiformes</taxon>
        <taxon>Ixodida</taxon>
        <taxon>Ixodoidea</taxon>
        <taxon>Ixodidae</taxon>
        <taxon>Rhipicephalinae</taxon>
        <taxon>Rhipicephalus</taxon>
        <taxon>Rhipicephalus</taxon>
    </lineage>
</organism>
<feature type="compositionally biased region" description="Low complexity" evidence="1">
    <location>
        <begin position="1129"/>
        <end position="1151"/>
    </location>
</feature>
<accession>A0A224Y1R0</accession>
<dbReference type="EMBL" id="GFPF01000342">
    <property type="protein sequence ID" value="MAA11488.1"/>
    <property type="molecule type" value="Transcribed_RNA"/>
</dbReference>
<protein>
    <submittedName>
        <fullName evidence="3">Basic tail secreted protein</fullName>
    </submittedName>
</protein>
<evidence type="ECO:0000313" key="3">
    <source>
        <dbReference type="EMBL" id="MAA11488.1"/>
    </source>
</evidence>
<keyword evidence="2" id="KW-0732">Signal</keyword>
<feature type="region of interest" description="Disordered" evidence="1">
    <location>
        <begin position="61"/>
        <end position="124"/>
    </location>
</feature>
<feature type="region of interest" description="Disordered" evidence="1">
    <location>
        <begin position="1081"/>
        <end position="1162"/>
    </location>
</feature>
<name>A0A224Y1R0_9ACAR</name>
<feature type="signal peptide" evidence="2">
    <location>
        <begin position="1"/>
        <end position="20"/>
    </location>
</feature>
<evidence type="ECO:0000256" key="1">
    <source>
        <dbReference type="SAM" id="MobiDB-lite"/>
    </source>
</evidence>
<feature type="compositionally biased region" description="Low complexity" evidence="1">
    <location>
        <begin position="87"/>
        <end position="106"/>
    </location>
</feature>